<evidence type="ECO:0000256" key="3">
    <source>
        <dbReference type="ARBA" id="ARBA00022960"/>
    </source>
</evidence>
<evidence type="ECO:0000256" key="4">
    <source>
        <dbReference type="ARBA" id="ARBA00022984"/>
    </source>
</evidence>
<evidence type="ECO:0000313" key="8">
    <source>
        <dbReference type="EMBL" id="GAI75400.1"/>
    </source>
</evidence>
<dbReference type="InterPro" id="IPR038740">
    <property type="entry name" value="BioF2-like_GNAT_dom"/>
</dbReference>
<proteinExistence type="inferred from homology"/>
<keyword evidence="5" id="KW-0012">Acyltransferase</keyword>
<dbReference type="GO" id="GO:0009252">
    <property type="term" value="P:peptidoglycan biosynthetic process"/>
    <property type="evidence" value="ECO:0007669"/>
    <property type="project" value="UniProtKB-KW"/>
</dbReference>
<gene>
    <name evidence="8" type="ORF">S12H4_13458</name>
</gene>
<dbReference type="GO" id="GO:0016755">
    <property type="term" value="F:aminoacyltransferase activity"/>
    <property type="evidence" value="ECO:0007669"/>
    <property type="project" value="InterPro"/>
</dbReference>
<keyword evidence="3" id="KW-0133">Cell shape</keyword>
<evidence type="ECO:0000256" key="5">
    <source>
        <dbReference type="ARBA" id="ARBA00023315"/>
    </source>
</evidence>
<keyword evidence="6" id="KW-0961">Cell wall biogenesis/degradation</keyword>
<evidence type="ECO:0000256" key="6">
    <source>
        <dbReference type="ARBA" id="ARBA00023316"/>
    </source>
</evidence>
<keyword evidence="2" id="KW-0808">Transferase</keyword>
<dbReference type="PROSITE" id="PS51191">
    <property type="entry name" value="FEMABX"/>
    <property type="match status" value="1"/>
</dbReference>
<dbReference type="Pfam" id="PF13480">
    <property type="entry name" value="Acetyltransf_6"/>
    <property type="match status" value="1"/>
</dbReference>
<dbReference type="SUPFAM" id="SSF55729">
    <property type="entry name" value="Acyl-CoA N-acyltransferases (Nat)"/>
    <property type="match status" value="1"/>
</dbReference>
<organism evidence="8">
    <name type="scientific">marine sediment metagenome</name>
    <dbReference type="NCBI Taxonomy" id="412755"/>
    <lineage>
        <taxon>unclassified sequences</taxon>
        <taxon>metagenomes</taxon>
        <taxon>ecological metagenomes</taxon>
    </lineage>
</organism>
<keyword evidence="4" id="KW-0573">Peptidoglycan synthesis</keyword>
<dbReference type="GO" id="GO:0071555">
    <property type="term" value="P:cell wall organization"/>
    <property type="evidence" value="ECO:0007669"/>
    <property type="project" value="UniProtKB-KW"/>
</dbReference>
<sequence>MEFRRKFFNVFNEYRRDNNIIAEFTRFNPILENHKFSNYLNIIKNNQNIILDLSIKDIWMNSYEHSTRKNINKAIRNGLKVKYFSGFEITSNYIRQFIDIYVNTMTRNSADDFYYFDKEYFQEITRKLSKNVLYFFTFKDEIAISCELVLLSKKIGYSFLGGTLSKYFEFRPNDILKHEIINVLKKRQYNYFCLGGGSSVDDGIFNYKKKFA</sequence>
<evidence type="ECO:0000259" key="7">
    <source>
        <dbReference type="Pfam" id="PF13480"/>
    </source>
</evidence>
<comment type="similarity">
    <text evidence="1">Belongs to the FemABX family.</text>
</comment>
<dbReference type="InterPro" id="IPR016181">
    <property type="entry name" value="Acyl_CoA_acyltransferase"/>
</dbReference>
<feature type="domain" description="BioF2-like acetyltransferase" evidence="7">
    <location>
        <begin position="66"/>
        <end position="208"/>
    </location>
</feature>
<dbReference type="InterPro" id="IPR003447">
    <property type="entry name" value="FEMABX"/>
</dbReference>
<dbReference type="PANTHER" id="PTHR36174">
    <property type="entry name" value="LIPID II:GLYCINE GLYCYLTRANSFERASE"/>
    <property type="match status" value="1"/>
</dbReference>
<dbReference type="Gene3D" id="3.40.630.30">
    <property type="match status" value="1"/>
</dbReference>
<protein>
    <recommendedName>
        <fullName evidence="7">BioF2-like acetyltransferase domain-containing protein</fullName>
    </recommendedName>
</protein>
<dbReference type="AlphaFoldDB" id="X1SJ03"/>
<dbReference type="GO" id="GO:0008360">
    <property type="term" value="P:regulation of cell shape"/>
    <property type="evidence" value="ECO:0007669"/>
    <property type="project" value="UniProtKB-KW"/>
</dbReference>
<dbReference type="InterPro" id="IPR050644">
    <property type="entry name" value="PG_Glycine_Bridge_Synth"/>
</dbReference>
<comment type="caution">
    <text evidence="8">The sequence shown here is derived from an EMBL/GenBank/DDBJ whole genome shotgun (WGS) entry which is preliminary data.</text>
</comment>
<feature type="non-terminal residue" evidence="8">
    <location>
        <position position="212"/>
    </location>
</feature>
<evidence type="ECO:0000256" key="2">
    <source>
        <dbReference type="ARBA" id="ARBA00022679"/>
    </source>
</evidence>
<evidence type="ECO:0000256" key="1">
    <source>
        <dbReference type="ARBA" id="ARBA00009943"/>
    </source>
</evidence>
<dbReference type="EMBL" id="BARW01006408">
    <property type="protein sequence ID" value="GAI75400.1"/>
    <property type="molecule type" value="Genomic_DNA"/>
</dbReference>
<reference evidence="8" key="1">
    <citation type="journal article" date="2014" name="Front. Microbiol.">
        <title>High frequency of phylogenetically diverse reductive dehalogenase-homologous genes in deep subseafloor sedimentary metagenomes.</title>
        <authorList>
            <person name="Kawai M."/>
            <person name="Futagami T."/>
            <person name="Toyoda A."/>
            <person name="Takaki Y."/>
            <person name="Nishi S."/>
            <person name="Hori S."/>
            <person name="Arai W."/>
            <person name="Tsubouchi T."/>
            <person name="Morono Y."/>
            <person name="Uchiyama I."/>
            <person name="Ito T."/>
            <person name="Fujiyama A."/>
            <person name="Inagaki F."/>
            <person name="Takami H."/>
        </authorList>
    </citation>
    <scope>NUCLEOTIDE SEQUENCE</scope>
    <source>
        <strain evidence="8">Expedition CK06-06</strain>
    </source>
</reference>
<dbReference type="PANTHER" id="PTHR36174:SF1">
    <property type="entry name" value="LIPID II:GLYCINE GLYCYLTRANSFERASE"/>
    <property type="match status" value="1"/>
</dbReference>
<accession>X1SJ03</accession>
<name>X1SJ03_9ZZZZ</name>